<keyword evidence="9" id="KW-1185">Reference proteome</keyword>
<protein>
    <recommendedName>
        <fullName evidence="7">Polysaccharide chain length determinant N-terminal domain-containing protein</fullName>
    </recommendedName>
</protein>
<dbReference type="AlphaFoldDB" id="A0A370D9F5"/>
<evidence type="ECO:0000313" key="9">
    <source>
        <dbReference type="Proteomes" id="UP000254266"/>
    </source>
</evidence>
<evidence type="ECO:0000256" key="6">
    <source>
        <dbReference type="SAM" id="Phobius"/>
    </source>
</evidence>
<evidence type="ECO:0000256" key="4">
    <source>
        <dbReference type="ARBA" id="ARBA00022989"/>
    </source>
</evidence>
<proteinExistence type="predicted"/>
<dbReference type="EMBL" id="QFXC01000013">
    <property type="protein sequence ID" value="RDH81200.1"/>
    <property type="molecule type" value="Genomic_DNA"/>
</dbReference>
<feature type="transmembrane region" description="Helical" evidence="6">
    <location>
        <begin position="436"/>
        <end position="455"/>
    </location>
</feature>
<sequence>MTNKEELSKIHVLGQDNQQQFVQLMNVDRDDEINLLDLWLVLTKRRFMLFAIFLAFLIAGIAFSFIKPVAFEYTAVLQIGKILVDNDGVKSLEFIESPGNVLEKLNKSYIPLAQVQYLNENPQLTQAPKITVKLSKNSDLLVVTTRGQESDALIYLAVIQSVVDSIQKDHQPQLDVFKNKYEFALQKEVMALEVLTDPVTLKLKKKTFETKILNSNIIIQNLNDELLVSVHKQQLIVQNKNNRIKLAALSDEFGKLTADLSRIDEVDKLLESRITDLSDTIEKELHSRKKTINNINSGPEAMTVLLLDNQIQSNRNKLSDIEERLTIKQKSLREKLNNQIKSNKRSQYYHKQLISDIDNKLQKQDIDNEQAQQIEKSKGSALQLGLAKMLLDHQNNILLKKEVIAGLQYELNGLRDTRAVIAPMKSLESVGIGKKLIVIVSLMAGLFVAIFVVFFTEFLSNVKKRAQTV</sequence>
<evidence type="ECO:0000313" key="8">
    <source>
        <dbReference type="EMBL" id="RDH81200.1"/>
    </source>
</evidence>
<name>A0A370D9F5_9GAMM</name>
<gene>
    <name evidence="8" type="ORF">DIZ80_13915</name>
</gene>
<keyword evidence="4 6" id="KW-1133">Transmembrane helix</keyword>
<evidence type="ECO:0000259" key="7">
    <source>
        <dbReference type="Pfam" id="PF02706"/>
    </source>
</evidence>
<comment type="caution">
    <text evidence="8">The sequence shown here is derived from an EMBL/GenBank/DDBJ whole genome shotgun (WGS) entry which is preliminary data.</text>
</comment>
<keyword evidence="2" id="KW-1003">Cell membrane</keyword>
<evidence type="ECO:0000256" key="2">
    <source>
        <dbReference type="ARBA" id="ARBA00022475"/>
    </source>
</evidence>
<comment type="subcellular location">
    <subcellularLocation>
        <location evidence="1">Cell membrane</location>
        <topology evidence="1">Multi-pass membrane protein</topology>
    </subcellularLocation>
</comment>
<reference evidence="8 9" key="1">
    <citation type="journal article" date="2018" name="ISME J.">
        <title>Endosymbiont genomes yield clues of tubeworm success.</title>
        <authorList>
            <person name="Li Y."/>
            <person name="Liles M.R."/>
            <person name="Halanych K.M."/>
        </authorList>
    </citation>
    <scope>NUCLEOTIDE SEQUENCE [LARGE SCALE GENOMIC DNA]</scope>
    <source>
        <strain evidence="8">A1464</strain>
    </source>
</reference>
<evidence type="ECO:0000256" key="5">
    <source>
        <dbReference type="ARBA" id="ARBA00023136"/>
    </source>
</evidence>
<evidence type="ECO:0000256" key="1">
    <source>
        <dbReference type="ARBA" id="ARBA00004651"/>
    </source>
</evidence>
<accession>A0A370D9F5</accession>
<dbReference type="Pfam" id="PF02706">
    <property type="entry name" value="Wzz"/>
    <property type="match status" value="1"/>
</dbReference>
<feature type="domain" description="Polysaccharide chain length determinant N-terminal" evidence="7">
    <location>
        <begin position="31"/>
        <end position="82"/>
    </location>
</feature>
<evidence type="ECO:0000256" key="3">
    <source>
        <dbReference type="ARBA" id="ARBA00022692"/>
    </source>
</evidence>
<dbReference type="InterPro" id="IPR003856">
    <property type="entry name" value="LPS_length_determ_N"/>
</dbReference>
<dbReference type="GO" id="GO:0005886">
    <property type="term" value="C:plasma membrane"/>
    <property type="evidence" value="ECO:0007669"/>
    <property type="project" value="UniProtKB-SubCell"/>
</dbReference>
<keyword evidence="3 6" id="KW-0812">Transmembrane</keyword>
<feature type="transmembrane region" description="Helical" evidence="6">
    <location>
        <begin position="47"/>
        <end position="66"/>
    </location>
</feature>
<dbReference type="Proteomes" id="UP000254266">
    <property type="component" value="Unassembled WGS sequence"/>
</dbReference>
<keyword evidence="5 6" id="KW-0472">Membrane</keyword>
<organism evidence="8 9">
    <name type="scientific">endosymbiont of Galathealinum brachiosum</name>
    <dbReference type="NCBI Taxonomy" id="2200906"/>
    <lineage>
        <taxon>Bacteria</taxon>
        <taxon>Pseudomonadati</taxon>
        <taxon>Pseudomonadota</taxon>
        <taxon>Gammaproteobacteria</taxon>
        <taxon>sulfur-oxidizing symbionts</taxon>
    </lineage>
</organism>